<gene>
    <name evidence="2" type="ORF">NX778_24065</name>
</gene>
<reference evidence="2 3" key="1">
    <citation type="submission" date="2022-08" db="EMBL/GenBank/DDBJ databases">
        <title>Reclassification of Massilia species as members of the genera Telluria, Duganella, Pseudoduganella, Mokoshia gen. nov. and Zemynaea gen. nov. using orthogonal and non-orthogonal genome-based approaches.</title>
        <authorList>
            <person name="Bowman J.P."/>
        </authorList>
    </citation>
    <scope>NUCLEOTIDE SEQUENCE [LARGE SCALE GENOMIC DNA]</scope>
    <source>
        <strain evidence="2 3">JCM 31606</strain>
    </source>
</reference>
<dbReference type="InterPro" id="IPR037053">
    <property type="entry name" value="Phage_tail_collar_dom_sf"/>
</dbReference>
<comment type="caution">
    <text evidence="2">The sequence shown here is derived from an EMBL/GenBank/DDBJ whole genome shotgun (WGS) entry which is preliminary data.</text>
</comment>
<sequence>MEPYVGEIRLFGGNFAPSGWLKCDGSLISITDNEVLFSLLGTTYGGDGQRNFALPDLRGRVPMHRSPTYPMGARGGTEQVTLTQQSLGSHTHLANAKNAPGTASNPKGLYWSTNNDYPLFGTTAPDKQFAATAIGAAGGSDPHDNMMPFLTLTFIIAAQGIYPSPR</sequence>
<protein>
    <submittedName>
        <fullName evidence="2">Tail fiber protein</fullName>
    </submittedName>
</protein>
<evidence type="ECO:0000313" key="2">
    <source>
        <dbReference type="EMBL" id="MCS0661152.1"/>
    </source>
</evidence>
<dbReference type="RefSeq" id="WP_258814349.1">
    <property type="nucleotide sequence ID" value="NZ_JANUGU010000014.1"/>
</dbReference>
<feature type="domain" description="Phage tail collar" evidence="1">
    <location>
        <begin position="6"/>
        <end position="62"/>
    </location>
</feature>
<dbReference type="Gene3D" id="3.90.1340.10">
    <property type="entry name" value="Phage tail collar domain"/>
    <property type="match status" value="1"/>
</dbReference>
<evidence type="ECO:0000313" key="3">
    <source>
        <dbReference type="Proteomes" id="UP001204621"/>
    </source>
</evidence>
<keyword evidence="3" id="KW-1185">Reference proteome</keyword>
<proteinExistence type="predicted"/>
<dbReference type="SUPFAM" id="SSF88874">
    <property type="entry name" value="Receptor-binding domain of short tail fibre protein gp12"/>
    <property type="match status" value="1"/>
</dbReference>
<dbReference type="InterPro" id="IPR011083">
    <property type="entry name" value="Phage_tail_collar_dom"/>
</dbReference>
<dbReference type="Pfam" id="PF07484">
    <property type="entry name" value="Collar"/>
    <property type="match status" value="1"/>
</dbReference>
<name>A0ABT2D4I5_9BURK</name>
<dbReference type="Proteomes" id="UP001204621">
    <property type="component" value="Unassembled WGS sequence"/>
</dbReference>
<accession>A0ABT2D4I5</accession>
<evidence type="ECO:0000259" key="1">
    <source>
        <dbReference type="Pfam" id="PF07484"/>
    </source>
</evidence>
<organism evidence="2 3">
    <name type="scientific">Massilia terrae</name>
    <dbReference type="NCBI Taxonomy" id="1811224"/>
    <lineage>
        <taxon>Bacteria</taxon>
        <taxon>Pseudomonadati</taxon>
        <taxon>Pseudomonadota</taxon>
        <taxon>Betaproteobacteria</taxon>
        <taxon>Burkholderiales</taxon>
        <taxon>Oxalobacteraceae</taxon>
        <taxon>Telluria group</taxon>
        <taxon>Massilia</taxon>
    </lineage>
</organism>
<dbReference type="EMBL" id="JANUGU010000014">
    <property type="protein sequence ID" value="MCS0661152.1"/>
    <property type="molecule type" value="Genomic_DNA"/>
</dbReference>